<name>A0A226HPP4_9FLAO</name>
<evidence type="ECO:0000313" key="3">
    <source>
        <dbReference type="Proteomes" id="UP000198345"/>
    </source>
</evidence>
<feature type="coiled-coil region" evidence="1">
    <location>
        <begin position="285"/>
        <end position="312"/>
    </location>
</feature>
<keyword evidence="3" id="KW-1185">Reference proteome</keyword>
<keyword evidence="1" id="KW-0175">Coiled coil</keyword>
<gene>
    <name evidence="2" type="ORF">B0A66_00600</name>
</gene>
<evidence type="ECO:0008006" key="4">
    <source>
        <dbReference type="Google" id="ProtNLM"/>
    </source>
</evidence>
<dbReference type="AlphaFoldDB" id="A0A226HPP4"/>
<dbReference type="RefSeq" id="WP_089047910.1">
    <property type="nucleotide sequence ID" value="NZ_FXTV01000001.1"/>
</dbReference>
<dbReference type="Proteomes" id="UP000198345">
    <property type="component" value="Unassembled WGS sequence"/>
</dbReference>
<dbReference type="OrthoDB" id="1418052at2"/>
<comment type="caution">
    <text evidence="2">The sequence shown here is derived from an EMBL/GenBank/DDBJ whole genome shotgun (WGS) entry which is preliminary data.</text>
</comment>
<reference evidence="2 3" key="1">
    <citation type="submission" date="2016-11" db="EMBL/GenBank/DDBJ databases">
        <title>Whole genomes of Flavobacteriaceae.</title>
        <authorList>
            <person name="Stine C."/>
            <person name="Li C."/>
            <person name="Tadesse D."/>
        </authorList>
    </citation>
    <scope>NUCLEOTIDE SEQUENCE [LARGE SCALE GENOMIC DNA]</scope>
    <source>
        <strain evidence="2 3">DSM 18292</strain>
    </source>
</reference>
<protein>
    <recommendedName>
        <fullName evidence="4">DUF2357 domain-containing protein</fullName>
    </recommendedName>
</protein>
<evidence type="ECO:0000313" key="2">
    <source>
        <dbReference type="EMBL" id="OXA96112.1"/>
    </source>
</evidence>
<sequence length="537" mass="64261">MFKIFSIDQYHNAHEVYPENGIYVVYELYQYKFQFTGSITSKTIFIEDEVFDYENKLITFTENSISTKEKKRIFEDYFGYLKINICDHTFNFEVRIQKLKVPELEEILLYLWNQDPIIFDNFFSKSTLKSKLDKENQNLDYSSKFVNIFEDYYNFFKNSFFVFKSLPHNVLRTKNIIKDYETSDISNNSIDWLINNLDELHIDYSYKNDKNSIPIKNNYGVIEKILTEEKFSDFNIYENQIILGTFDYVILEIAKIKNKIKSYLSTKQYYEKDFYSINEFKIIPFLKLKDDLDKIESKIKSLQRKYKDIFVKANSKNTFPKLTPVFSNKRHYTDAYNKIRLIRDIKINLDGELNLLNIKKLSTLYERFNLFVLINSILLKNPISFKKENPKLDDNTFQEFYFQFTNYKISLYYDAYIGNLQNKIGLQRISNGYYKPDYIIKLETEYNIYFYILDSKYSSENTVKDRHLPKCINTYILDIGITNSKSTKVEELILIYPGQNEETIFGNDIFKPKISILPSKVKNTNLKNFIEKTLFNE</sequence>
<evidence type="ECO:0000256" key="1">
    <source>
        <dbReference type="SAM" id="Coils"/>
    </source>
</evidence>
<dbReference type="EMBL" id="MUGW01000002">
    <property type="protein sequence ID" value="OXA96112.1"/>
    <property type="molecule type" value="Genomic_DNA"/>
</dbReference>
<organism evidence="2 3">
    <name type="scientific">Flavobacterium hercynium</name>
    <dbReference type="NCBI Taxonomy" id="387094"/>
    <lineage>
        <taxon>Bacteria</taxon>
        <taxon>Pseudomonadati</taxon>
        <taxon>Bacteroidota</taxon>
        <taxon>Flavobacteriia</taxon>
        <taxon>Flavobacteriales</taxon>
        <taxon>Flavobacteriaceae</taxon>
        <taxon>Flavobacterium</taxon>
    </lineage>
</organism>
<accession>A0A226HPP4</accession>
<proteinExistence type="predicted"/>